<feature type="domain" description="Guanylate cyclase" evidence="9">
    <location>
        <begin position="425"/>
        <end position="552"/>
    </location>
</feature>
<dbReference type="PANTHER" id="PTHR11920">
    <property type="entry name" value="GUANYLYL CYCLASE"/>
    <property type="match status" value="1"/>
</dbReference>
<organism evidence="11 12">
    <name type="scientific">Planktothricoides raciborskii FACHB-1370</name>
    <dbReference type="NCBI Taxonomy" id="2949576"/>
    <lineage>
        <taxon>Bacteria</taxon>
        <taxon>Bacillati</taxon>
        <taxon>Cyanobacteriota</taxon>
        <taxon>Cyanophyceae</taxon>
        <taxon>Oscillatoriophycideae</taxon>
        <taxon>Oscillatoriales</taxon>
        <taxon>Oscillatoriaceae</taxon>
        <taxon>Planktothricoides</taxon>
    </lineage>
</organism>
<keyword evidence="12" id="KW-1185">Reference proteome</keyword>
<dbReference type="InterPro" id="IPR042240">
    <property type="entry name" value="CHASE_sf"/>
</dbReference>
<evidence type="ECO:0000256" key="6">
    <source>
        <dbReference type="ARBA" id="ARBA00023239"/>
    </source>
</evidence>
<dbReference type="InterPro" id="IPR006189">
    <property type="entry name" value="CHASE_dom"/>
</dbReference>
<feature type="coiled-coil region" evidence="8">
    <location>
        <begin position="366"/>
        <end position="397"/>
    </location>
</feature>
<dbReference type="Proteomes" id="UP000641954">
    <property type="component" value="Unassembled WGS sequence"/>
</dbReference>
<evidence type="ECO:0000256" key="4">
    <source>
        <dbReference type="ARBA" id="ARBA00022989"/>
    </source>
</evidence>
<evidence type="ECO:0000313" key="12">
    <source>
        <dbReference type="Proteomes" id="UP000641954"/>
    </source>
</evidence>
<dbReference type="Gene3D" id="3.30.70.1230">
    <property type="entry name" value="Nucleotide cyclase"/>
    <property type="match status" value="1"/>
</dbReference>
<evidence type="ECO:0000256" key="7">
    <source>
        <dbReference type="RuleBase" id="RU000405"/>
    </source>
</evidence>
<keyword evidence="8" id="KW-0175">Coiled coil</keyword>
<protein>
    <submittedName>
        <fullName evidence="11">CHASE domain-containing protein</fullName>
    </submittedName>
</protein>
<evidence type="ECO:0000259" key="10">
    <source>
        <dbReference type="PROSITE" id="PS50839"/>
    </source>
</evidence>
<proteinExistence type="inferred from homology"/>
<evidence type="ECO:0000256" key="8">
    <source>
        <dbReference type="SAM" id="Coils"/>
    </source>
</evidence>
<evidence type="ECO:0000259" key="9">
    <source>
        <dbReference type="PROSITE" id="PS50125"/>
    </source>
</evidence>
<comment type="similarity">
    <text evidence="7">Belongs to the adenylyl cyclase class-4/guanylyl cyclase family.</text>
</comment>
<keyword evidence="3" id="KW-0547">Nucleotide-binding</keyword>
<dbReference type="PROSITE" id="PS00452">
    <property type="entry name" value="GUANYLATE_CYCLASE_1"/>
    <property type="match status" value="1"/>
</dbReference>
<evidence type="ECO:0000256" key="3">
    <source>
        <dbReference type="ARBA" id="ARBA00022741"/>
    </source>
</evidence>
<dbReference type="PANTHER" id="PTHR11920:SF335">
    <property type="entry name" value="GUANYLATE CYCLASE"/>
    <property type="match status" value="1"/>
</dbReference>
<dbReference type="PROSITE" id="PS50125">
    <property type="entry name" value="GUANYLATE_CYCLASE_2"/>
    <property type="match status" value="1"/>
</dbReference>
<dbReference type="SMART" id="SM01079">
    <property type="entry name" value="CHASE"/>
    <property type="match status" value="1"/>
</dbReference>
<dbReference type="CDD" id="cd07302">
    <property type="entry name" value="CHD"/>
    <property type="match status" value="1"/>
</dbReference>
<evidence type="ECO:0000256" key="5">
    <source>
        <dbReference type="ARBA" id="ARBA00023136"/>
    </source>
</evidence>
<dbReference type="SMART" id="SM00044">
    <property type="entry name" value="CYCc"/>
    <property type="match status" value="1"/>
</dbReference>
<dbReference type="InterPro" id="IPR050401">
    <property type="entry name" value="Cyclic_nucleotide_synthase"/>
</dbReference>
<dbReference type="PROSITE" id="PS50839">
    <property type="entry name" value="CHASE"/>
    <property type="match status" value="1"/>
</dbReference>
<evidence type="ECO:0000256" key="1">
    <source>
        <dbReference type="ARBA" id="ARBA00004370"/>
    </source>
</evidence>
<dbReference type="Gene3D" id="3.30.450.350">
    <property type="entry name" value="CHASE domain"/>
    <property type="match status" value="1"/>
</dbReference>
<dbReference type="Pfam" id="PF00211">
    <property type="entry name" value="Guanylate_cyc"/>
    <property type="match status" value="1"/>
</dbReference>
<dbReference type="SUPFAM" id="SSF55073">
    <property type="entry name" value="Nucleotide cyclase"/>
    <property type="match status" value="1"/>
</dbReference>
<dbReference type="InterPro" id="IPR018297">
    <property type="entry name" value="A/G_cyclase_CS"/>
</dbReference>
<evidence type="ECO:0000313" key="11">
    <source>
        <dbReference type="EMBL" id="MBD2547427.1"/>
    </source>
</evidence>
<keyword evidence="6 7" id="KW-0456">Lyase</keyword>
<sequence length="616" mass="70316">MSAIAFILVWNWENRRRDYELSRRTEAIASTLQQDLDSDLEAIRTIGDFFSASSNIDASFFQRLVQRPLSQHISIETFMWVPRVTDRQRYDYEANFQEQGNPDFAIQEKNDRGELVYSSEQLEYFPISHIQPIHGNPNILGFNLASKEVYRQGLETARKKKQLIITELVPWEANLTTKLSPGSGRSAAESPNLKALAIQPIYQSDPDNFSDPSDDELQGYIVAVLRIQNLFDDKFRGSMVQNLNVYLCDSSPNSARNIRANFTSVLLSFYEFNYSSIGRLLAGNKCPFLENDHRRYEWLEEEGKEGVRHQIKIADKSWNLYLILTEEYRQIETKHWRSSATLMIGLLWTLIPVTYMVTSMSRTAQIEKLAQERARQAEQLQQAFQQLEIEQKKSERLLLNVLPEPIAQRLKQKPEIIADSFASVTILFADIVGFTKMSTRISAPKLVELLNEIFSAFDELAIRHGLEKIKTIGDAYMVVGGLPVERPDHAEAIAEMALDMQEAIARIDIKHREAFCMRIGIHSGPVVAGVIGTHKFIYDLWGDSVNLASRMESHGIPGCIQVSEATYKLLQDKYIFEKRGSIPLKGRGDMTTYLLLTNKKQIGSSKSKHRISSEFS</sequence>
<name>A0ABR8EPA7_9CYAN</name>
<dbReference type="InterPro" id="IPR029787">
    <property type="entry name" value="Nucleotide_cyclase"/>
</dbReference>
<accession>A0ABR8EPA7</accession>
<keyword evidence="4" id="KW-1133">Transmembrane helix</keyword>
<keyword evidence="5" id="KW-0472">Membrane</keyword>
<gene>
    <name evidence="11" type="ORF">H6G72_27095</name>
</gene>
<dbReference type="Pfam" id="PF03924">
    <property type="entry name" value="CHASE"/>
    <property type="match status" value="1"/>
</dbReference>
<keyword evidence="2" id="KW-0812">Transmembrane</keyword>
<comment type="caution">
    <text evidence="11">The sequence shown here is derived from an EMBL/GenBank/DDBJ whole genome shotgun (WGS) entry which is preliminary data.</text>
</comment>
<dbReference type="InterPro" id="IPR001054">
    <property type="entry name" value="A/G_cyclase"/>
</dbReference>
<dbReference type="Gene3D" id="6.10.250.780">
    <property type="match status" value="1"/>
</dbReference>
<dbReference type="EMBL" id="JACJSK010000071">
    <property type="protein sequence ID" value="MBD2547427.1"/>
    <property type="molecule type" value="Genomic_DNA"/>
</dbReference>
<reference evidence="11 12" key="1">
    <citation type="journal article" date="2020" name="ISME J.">
        <title>Comparative genomics reveals insights into cyanobacterial evolution and habitat adaptation.</title>
        <authorList>
            <person name="Chen M.Y."/>
            <person name="Teng W.K."/>
            <person name="Zhao L."/>
            <person name="Hu C.X."/>
            <person name="Zhou Y.K."/>
            <person name="Han B.P."/>
            <person name="Song L.R."/>
            <person name="Shu W.S."/>
        </authorList>
    </citation>
    <scope>NUCLEOTIDE SEQUENCE [LARGE SCALE GENOMIC DNA]</scope>
    <source>
        <strain evidence="11 12">FACHB-1370</strain>
    </source>
</reference>
<feature type="domain" description="CHASE" evidence="10">
    <location>
        <begin position="52"/>
        <end position="244"/>
    </location>
</feature>
<evidence type="ECO:0000256" key="2">
    <source>
        <dbReference type="ARBA" id="ARBA00022692"/>
    </source>
</evidence>
<comment type="subcellular location">
    <subcellularLocation>
        <location evidence="1">Membrane</location>
    </subcellularLocation>
</comment>